<dbReference type="GO" id="GO:0016020">
    <property type="term" value="C:membrane"/>
    <property type="evidence" value="ECO:0007669"/>
    <property type="project" value="UniProtKB-SubCell"/>
</dbReference>
<dbReference type="InterPro" id="IPR000719">
    <property type="entry name" value="Prot_kinase_dom"/>
</dbReference>
<dbReference type="SUPFAM" id="SSF56112">
    <property type="entry name" value="Protein kinase-like (PK-like)"/>
    <property type="match status" value="1"/>
</dbReference>
<dbReference type="PROSITE" id="PS50011">
    <property type="entry name" value="PROTEIN_KINASE_DOM"/>
    <property type="match status" value="1"/>
</dbReference>
<dbReference type="Gene3D" id="3.30.200.20">
    <property type="entry name" value="Phosphorylase Kinase, domain 1"/>
    <property type="match status" value="1"/>
</dbReference>
<dbReference type="GO" id="GO:0005524">
    <property type="term" value="F:ATP binding"/>
    <property type="evidence" value="ECO:0007669"/>
    <property type="project" value="InterPro"/>
</dbReference>
<dbReference type="PANTHER" id="PTHR48006:SF81">
    <property type="entry name" value="PROTEIN KINASE DOMAIN-CONTAINING PROTEIN"/>
    <property type="match status" value="1"/>
</dbReference>
<organism evidence="3 4">
    <name type="scientific">Citrus unshiu</name>
    <name type="common">Satsuma mandarin</name>
    <name type="synonym">Citrus nobilis var. unshiu</name>
    <dbReference type="NCBI Taxonomy" id="55188"/>
    <lineage>
        <taxon>Eukaryota</taxon>
        <taxon>Viridiplantae</taxon>
        <taxon>Streptophyta</taxon>
        <taxon>Embryophyta</taxon>
        <taxon>Tracheophyta</taxon>
        <taxon>Spermatophyta</taxon>
        <taxon>Magnoliopsida</taxon>
        <taxon>eudicotyledons</taxon>
        <taxon>Gunneridae</taxon>
        <taxon>Pentapetalae</taxon>
        <taxon>rosids</taxon>
        <taxon>malvids</taxon>
        <taxon>Sapindales</taxon>
        <taxon>Rutaceae</taxon>
        <taxon>Aurantioideae</taxon>
        <taxon>Citrus</taxon>
    </lineage>
</organism>
<dbReference type="STRING" id="55188.A0A2H5QP57"/>
<evidence type="ECO:0000313" key="3">
    <source>
        <dbReference type="EMBL" id="GAY66390.1"/>
    </source>
</evidence>
<feature type="non-terminal residue" evidence="3">
    <location>
        <position position="1"/>
    </location>
</feature>
<dbReference type="Proteomes" id="UP000236630">
    <property type="component" value="Unassembled WGS sequence"/>
</dbReference>
<feature type="domain" description="Protein kinase" evidence="2">
    <location>
        <begin position="159"/>
        <end position="236"/>
    </location>
</feature>
<dbReference type="GO" id="GO:0004672">
    <property type="term" value="F:protein kinase activity"/>
    <property type="evidence" value="ECO:0007669"/>
    <property type="project" value="InterPro"/>
</dbReference>
<evidence type="ECO:0000259" key="2">
    <source>
        <dbReference type="PROSITE" id="PS50011"/>
    </source>
</evidence>
<dbReference type="AlphaFoldDB" id="A0A2H5QP57"/>
<reference evidence="3 4" key="1">
    <citation type="journal article" date="2017" name="Front. Genet.">
        <title>Draft sequencing of the heterozygous diploid genome of Satsuma (Citrus unshiu Marc.) using a hybrid assembly approach.</title>
        <authorList>
            <person name="Shimizu T."/>
            <person name="Tanizawa Y."/>
            <person name="Mochizuki T."/>
            <person name="Nagasaki H."/>
            <person name="Yoshioka T."/>
            <person name="Toyoda A."/>
            <person name="Fujiyama A."/>
            <person name="Kaminuma E."/>
            <person name="Nakamura Y."/>
        </authorList>
    </citation>
    <scope>NUCLEOTIDE SEQUENCE [LARGE SCALE GENOMIC DNA]</scope>
    <source>
        <strain evidence="4">cv. Miyagawa wase</strain>
    </source>
</reference>
<dbReference type="Pfam" id="PF07714">
    <property type="entry name" value="PK_Tyr_Ser-Thr"/>
    <property type="match status" value="1"/>
</dbReference>
<protein>
    <recommendedName>
        <fullName evidence="2">Protein kinase domain-containing protein</fullName>
    </recommendedName>
</protein>
<dbReference type="InterPro" id="IPR001245">
    <property type="entry name" value="Ser-Thr/Tyr_kinase_cat_dom"/>
</dbReference>
<dbReference type="PANTHER" id="PTHR48006">
    <property type="entry name" value="LEUCINE-RICH REPEAT-CONTAINING PROTEIN DDB_G0281931-RELATED"/>
    <property type="match status" value="1"/>
</dbReference>
<gene>
    <name evidence="3" type="ORF">CUMW_248340</name>
</gene>
<name>A0A2H5QP57_CITUN</name>
<keyword evidence="4" id="KW-1185">Reference proteome</keyword>
<evidence type="ECO:0000256" key="1">
    <source>
        <dbReference type="ARBA" id="ARBA00004479"/>
    </source>
</evidence>
<accession>A0A2H5QP57</accession>
<proteinExistence type="predicted"/>
<dbReference type="EMBL" id="BDQV01000573">
    <property type="protein sequence ID" value="GAY66390.1"/>
    <property type="molecule type" value="Genomic_DNA"/>
</dbReference>
<comment type="subcellular location">
    <subcellularLocation>
        <location evidence="1">Membrane</location>
        <topology evidence="1">Single-pass type I membrane protein</topology>
    </subcellularLocation>
</comment>
<dbReference type="InterPro" id="IPR011009">
    <property type="entry name" value="Kinase-like_dom_sf"/>
</dbReference>
<dbReference type="InterPro" id="IPR051824">
    <property type="entry name" value="LRR_Rcpt-Like_S/T_Kinase"/>
</dbReference>
<comment type="caution">
    <text evidence="3">The sequence shown here is derived from an EMBL/GenBank/DDBJ whole genome shotgun (WGS) entry which is preliminary data.</text>
</comment>
<evidence type="ECO:0000313" key="4">
    <source>
        <dbReference type="Proteomes" id="UP000236630"/>
    </source>
</evidence>
<sequence length="236" mass="25558">SESSGEVVVWANSLPAFATHPVESTDLIVRSCNITRLESLVSLNSLDLIFNKPNGVIPSKFSGPCVNYVYLIGNLLSGAIPADWMFFIVPDHWSLHINCCGKQVIADGNTTFEDDSDAAGASKLAPLINPVISSIELKGLDLHTGSFHLRQIKAATNNFASENEISEGGFGPVYRGLLADGKVIEVKQLSSNSKQGNREIVNEIGMISALQHPNLVKLYGLCTETLKQPMCFLIRT</sequence>